<dbReference type="EMBL" id="EU926755">
    <property type="protein sequence ID" value="ACG50078.1"/>
    <property type="molecule type" value="Genomic_DNA"/>
</dbReference>
<evidence type="ECO:0000256" key="1">
    <source>
        <dbReference type="ARBA" id="ARBA00008386"/>
    </source>
</evidence>
<evidence type="ECO:0000313" key="6">
    <source>
        <dbReference type="EMBL" id="ACG50078.1"/>
    </source>
</evidence>
<dbReference type="InterPro" id="IPR036577">
    <property type="entry name" value="PSI_PsaF_sf"/>
</dbReference>
<keyword evidence="5" id="KW-0472">Membrane</keyword>
<keyword evidence="5" id="KW-0812">Transmembrane</keyword>
<accession>B7T4D5</accession>
<dbReference type="InterPro" id="IPR002615">
    <property type="entry name" value="PSI_PsaJ"/>
</dbReference>
<dbReference type="Pfam" id="PF01701">
    <property type="entry name" value="PSI_PsaJ"/>
    <property type="match status" value="1"/>
</dbReference>
<comment type="similarity">
    <text evidence="1">Belongs to the PsaF family.</text>
</comment>
<dbReference type="PANTHER" id="PTHR34939">
    <property type="entry name" value="PHOTOSYSTEM I REACTION CENTER SUBUNIT III, CHLOROPLASTIC"/>
    <property type="match status" value="1"/>
</dbReference>
<dbReference type="GO" id="GO:0015979">
    <property type="term" value="P:photosynthesis"/>
    <property type="evidence" value="ECO:0007669"/>
    <property type="project" value="UniProtKB-KW"/>
</dbReference>
<feature type="transmembrane region" description="Helical" evidence="5">
    <location>
        <begin position="7"/>
        <end position="27"/>
    </location>
</feature>
<keyword evidence="2" id="KW-0602">Photosynthesis</keyword>
<evidence type="ECO:0000256" key="3">
    <source>
        <dbReference type="ARBA" id="ARBA00022836"/>
    </source>
</evidence>
<name>B7T4D5_9VIRU</name>
<dbReference type="PANTHER" id="PTHR34939:SF1">
    <property type="entry name" value="PHOTOSYSTEM I REACTION CENTER SUBUNIT III, CHLOROPLASTIC"/>
    <property type="match status" value="1"/>
</dbReference>
<dbReference type="Gene3D" id="1.10.8.110">
    <property type="entry name" value="Photosystem I PsaF, reaction centre subunit III"/>
    <property type="match status" value="1"/>
</dbReference>
<organism evidence="6">
    <name type="scientific">uncultured virus</name>
    <dbReference type="NCBI Taxonomy" id="340016"/>
    <lineage>
        <taxon>Viruses</taxon>
        <taxon>environmental samples</taxon>
    </lineage>
</organism>
<dbReference type="InterPro" id="IPR003666">
    <property type="entry name" value="PSI_PsaF"/>
</dbReference>
<protein>
    <recommendedName>
        <fullName evidence="4">PSI-F</fullName>
    </recommendedName>
</protein>
<dbReference type="Pfam" id="PF02507">
    <property type="entry name" value="PSI_PsaF"/>
    <property type="match status" value="1"/>
</dbReference>
<keyword evidence="3" id="KW-0603">Photosystem I</keyword>
<gene>
    <name evidence="6" type="primary">psaJF</name>
</gene>
<evidence type="ECO:0000256" key="5">
    <source>
        <dbReference type="SAM" id="Phobius"/>
    </source>
</evidence>
<evidence type="ECO:0000256" key="2">
    <source>
        <dbReference type="ARBA" id="ARBA00022531"/>
    </source>
</evidence>
<keyword evidence="5" id="KW-1133">Transmembrane helix</keyword>
<dbReference type="SUPFAM" id="SSF81536">
    <property type="entry name" value="Subunit III of photosystem I reaction centre, PsaF"/>
    <property type="match status" value="1"/>
</dbReference>
<sequence length="123" mass="13825">MRRFLSSAPVLGIVWITLTSVMILEGLRAFPVYNELANGKWDSVWELTIPAMMFICIAGCIGWAGRKYLITVRDRKDAAMSEIILDVRLAIKCILTSAVWPAEAHFEARNNKLTETNVTVSPR</sequence>
<evidence type="ECO:0000256" key="4">
    <source>
        <dbReference type="ARBA" id="ARBA00033433"/>
    </source>
</evidence>
<feature type="transmembrane region" description="Helical" evidence="5">
    <location>
        <begin position="47"/>
        <end position="65"/>
    </location>
</feature>
<proteinExistence type="inferred from homology"/>
<reference evidence="6" key="1">
    <citation type="journal article" date="2009" name="Nature">
        <title>Photosystem I gene cassettes are present in marine virus genomes.</title>
        <authorList>
            <person name="Sharon I."/>
            <person name="Alperovitch A."/>
            <person name="Rohwer F."/>
            <person name="Haynes M."/>
            <person name="Glaser F."/>
            <person name="Atamna-Ismaeel N."/>
            <person name="Pinter R.Y."/>
            <person name="Partensky F."/>
            <person name="Koonin E.V."/>
            <person name="Wolf Y.I."/>
            <person name="Nelson N."/>
            <person name="Beja O."/>
        </authorList>
    </citation>
    <scope>NUCLEOTIDE SEQUENCE</scope>
</reference>